<reference evidence="7 8" key="1">
    <citation type="submission" date="2019-01" db="EMBL/GenBank/DDBJ databases">
        <title>Genome sequencing of strain FW100M-8.</title>
        <authorList>
            <person name="Heo J."/>
            <person name="Kim S.-J."/>
            <person name="Kim J.-S."/>
            <person name="Hong S.-B."/>
            <person name="Kwon S.-W."/>
        </authorList>
    </citation>
    <scope>NUCLEOTIDE SEQUENCE [LARGE SCALE GENOMIC DNA]</scope>
    <source>
        <strain evidence="7 8">FW100M-8</strain>
    </source>
</reference>
<evidence type="ECO:0000313" key="8">
    <source>
        <dbReference type="Proteomes" id="UP000291259"/>
    </source>
</evidence>
<dbReference type="RefSeq" id="WP_129189736.1">
    <property type="nucleotide sequence ID" value="NZ_CP035491.1"/>
</dbReference>
<keyword evidence="2" id="KW-0805">Transcription regulation</keyword>
<dbReference type="PROSITE" id="PS50977">
    <property type="entry name" value="HTH_TETR_2"/>
    <property type="match status" value="1"/>
</dbReference>
<feature type="DNA-binding region" description="H-T-H motif" evidence="5">
    <location>
        <begin position="60"/>
        <end position="79"/>
    </location>
</feature>
<dbReference type="InterPro" id="IPR039538">
    <property type="entry name" value="BetI_C"/>
</dbReference>
<dbReference type="InterPro" id="IPR001647">
    <property type="entry name" value="HTH_TetR"/>
</dbReference>
<dbReference type="SUPFAM" id="SSF48498">
    <property type="entry name" value="Tetracyclin repressor-like, C-terminal domain"/>
    <property type="match status" value="1"/>
</dbReference>
<keyword evidence="8" id="KW-1185">Reference proteome</keyword>
<dbReference type="OrthoDB" id="4548508at2"/>
<keyword evidence="1" id="KW-0678">Repressor</keyword>
<evidence type="ECO:0000256" key="4">
    <source>
        <dbReference type="ARBA" id="ARBA00023163"/>
    </source>
</evidence>
<protein>
    <submittedName>
        <fullName evidence="7">TetR family transcriptional regulator</fullName>
    </submittedName>
</protein>
<dbReference type="GO" id="GO:0000976">
    <property type="term" value="F:transcription cis-regulatory region binding"/>
    <property type="evidence" value="ECO:0007669"/>
    <property type="project" value="TreeGrafter"/>
</dbReference>
<evidence type="ECO:0000313" key="7">
    <source>
        <dbReference type="EMBL" id="QAY72958.1"/>
    </source>
</evidence>
<name>A0A4P6FR04_9MICO</name>
<organism evidence="7 8">
    <name type="scientific">Agromyces protaetiae</name>
    <dbReference type="NCBI Taxonomy" id="2509455"/>
    <lineage>
        <taxon>Bacteria</taxon>
        <taxon>Bacillati</taxon>
        <taxon>Actinomycetota</taxon>
        <taxon>Actinomycetes</taxon>
        <taxon>Micrococcales</taxon>
        <taxon>Microbacteriaceae</taxon>
        <taxon>Agromyces</taxon>
    </lineage>
</organism>
<sequence>MSRRSIDPAELPTESPAEAALAAAVQVRARAARKPPEVRRAEIADAARSLALEAGLAAITLRAVGAHVGVAPALVAHYQPNMDQLVADTFTAIVAAELDEVDALVHERHDPAAQLAELLATVLDDVRDDVTLVWVDGWAIGRRNARLAQAVRGQMDAWQRLVEGILADGVAAGRFETDDPATVARQLLGMLDGLNAHALVHWGEEAYRGALIARAVEGMLGVPRGTLDARPAAE</sequence>
<dbReference type="Proteomes" id="UP000291259">
    <property type="component" value="Chromosome"/>
</dbReference>
<accession>A0A4P6FR04</accession>
<dbReference type="AlphaFoldDB" id="A0A4P6FR04"/>
<dbReference type="EMBL" id="CP035491">
    <property type="protein sequence ID" value="QAY72958.1"/>
    <property type="molecule type" value="Genomic_DNA"/>
</dbReference>
<dbReference type="InterPro" id="IPR009057">
    <property type="entry name" value="Homeodomain-like_sf"/>
</dbReference>
<keyword evidence="4" id="KW-0804">Transcription</keyword>
<dbReference type="Pfam" id="PF13977">
    <property type="entry name" value="TetR_C_6"/>
    <property type="match status" value="1"/>
</dbReference>
<dbReference type="Gene3D" id="1.10.357.10">
    <property type="entry name" value="Tetracycline Repressor, domain 2"/>
    <property type="match status" value="1"/>
</dbReference>
<feature type="domain" description="HTH tetR-type" evidence="6">
    <location>
        <begin position="37"/>
        <end position="97"/>
    </location>
</feature>
<evidence type="ECO:0000256" key="2">
    <source>
        <dbReference type="ARBA" id="ARBA00023015"/>
    </source>
</evidence>
<dbReference type="PANTHER" id="PTHR30055">
    <property type="entry name" value="HTH-TYPE TRANSCRIPTIONAL REGULATOR RUTR"/>
    <property type="match status" value="1"/>
</dbReference>
<dbReference type="InterPro" id="IPR036271">
    <property type="entry name" value="Tet_transcr_reg_TetR-rel_C_sf"/>
</dbReference>
<evidence type="ECO:0000256" key="5">
    <source>
        <dbReference type="PROSITE-ProRule" id="PRU00335"/>
    </source>
</evidence>
<dbReference type="KEGG" id="agf:ET445_05975"/>
<keyword evidence="3 5" id="KW-0238">DNA-binding</keyword>
<evidence type="ECO:0000256" key="1">
    <source>
        <dbReference type="ARBA" id="ARBA00022491"/>
    </source>
</evidence>
<dbReference type="PANTHER" id="PTHR30055:SF234">
    <property type="entry name" value="HTH-TYPE TRANSCRIPTIONAL REGULATOR BETI"/>
    <property type="match status" value="1"/>
</dbReference>
<dbReference type="GO" id="GO:0003700">
    <property type="term" value="F:DNA-binding transcription factor activity"/>
    <property type="evidence" value="ECO:0007669"/>
    <property type="project" value="TreeGrafter"/>
</dbReference>
<evidence type="ECO:0000256" key="3">
    <source>
        <dbReference type="ARBA" id="ARBA00023125"/>
    </source>
</evidence>
<gene>
    <name evidence="7" type="ORF">ET445_05975</name>
</gene>
<dbReference type="SUPFAM" id="SSF46689">
    <property type="entry name" value="Homeodomain-like"/>
    <property type="match status" value="1"/>
</dbReference>
<dbReference type="Pfam" id="PF00440">
    <property type="entry name" value="TetR_N"/>
    <property type="match status" value="1"/>
</dbReference>
<proteinExistence type="predicted"/>
<evidence type="ECO:0000259" key="6">
    <source>
        <dbReference type="PROSITE" id="PS50977"/>
    </source>
</evidence>
<dbReference type="InterPro" id="IPR050109">
    <property type="entry name" value="HTH-type_TetR-like_transc_reg"/>
</dbReference>